<evidence type="ECO:0000259" key="5">
    <source>
        <dbReference type="Pfam" id="PF08386"/>
    </source>
</evidence>
<dbReference type="OrthoDB" id="425534at2759"/>
<dbReference type="Pfam" id="PF00561">
    <property type="entry name" value="Abhydrolase_1"/>
    <property type="match status" value="1"/>
</dbReference>
<feature type="chain" id="PRO_5034617941" evidence="3">
    <location>
        <begin position="26"/>
        <end position="539"/>
    </location>
</feature>
<proteinExistence type="inferred from homology"/>
<dbReference type="SUPFAM" id="SSF53474">
    <property type="entry name" value="alpha/beta-Hydrolases"/>
    <property type="match status" value="1"/>
</dbReference>
<gene>
    <name evidence="6" type="ORF">HII31_00599</name>
</gene>
<evidence type="ECO:0000313" key="7">
    <source>
        <dbReference type="Proteomes" id="UP000660729"/>
    </source>
</evidence>
<dbReference type="Proteomes" id="UP000660729">
    <property type="component" value="Unassembled WGS sequence"/>
</dbReference>
<dbReference type="Gene3D" id="3.40.50.1820">
    <property type="entry name" value="alpha/beta hydrolase"/>
    <property type="match status" value="1"/>
</dbReference>
<keyword evidence="7" id="KW-1185">Reference proteome</keyword>
<keyword evidence="2 6" id="KW-0378">Hydrolase</keyword>
<evidence type="ECO:0000313" key="6">
    <source>
        <dbReference type="EMBL" id="KAF7198243.1"/>
    </source>
</evidence>
<feature type="domain" description="AB hydrolase-1" evidence="4">
    <location>
        <begin position="115"/>
        <end position="258"/>
    </location>
</feature>
<keyword evidence="3" id="KW-0732">Signal</keyword>
<dbReference type="AlphaFoldDB" id="A0A8H6RVN8"/>
<name>A0A8H6RVN8_9PEZI</name>
<evidence type="ECO:0000259" key="4">
    <source>
        <dbReference type="Pfam" id="PF00561"/>
    </source>
</evidence>
<dbReference type="EMBL" id="JABCIY010000003">
    <property type="protein sequence ID" value="KAF7198243.1"/>
    <property type="molecule type" value="Genomic_DNA"/>
</dbReference>
<dbReference type="InterPro" id="IPR013595">
    <property type="entry name" value="Pept_S33_TAP-like_C"/>
</dbReference>
<dbReference type="GO" id="GO:0016787">
    <property type="term" value="F:hydrolase activity"/>
    <property type="evidence" value="ECO:0007669"/>
    <property type="project" value="UniProtKB-KW"/>
</dbReference>
<comment type="similarity">
    <text evidence="1">Belongs to the peptidase S33 family.</text>
</comment>
<dbReference type="InterPro" id="IPR051601">
    <property type="entry name" value="Serine_prot/Carboxylest_S33"/>
</dbReference>
<evidence type="ECO:0000256" key="2">
    <source>
        <dbReference type="ARBA" id="ARBA00022801"/>
    </source>
</evidence>
<dbReference type="PANTHER" id="PTHR43248">
    <property type="entry name" value="2-SUCCINYL-6-HYDROXY-2,4-CYCLOHEXADIENE-1-CARBOXYLATE SYNTHASE"/>
    <property type="match status" value="1"/>
</dbReference>
<evidence type="ECO:0000256" key="3">
    <source>
        <dbReference type="SAM" id="SignalP"/>
    </source>
</evidence>
<dbReference type="InterPro" id="IPR029058">
    <property type="entry name" value="AB_hydrolase_fold"/>
</dbReference>
<reference evidence="6" key="1">
    <citation type="submission" date="2020-04" db="EMBL/GenBank/DDBJ databases">
        <title>Draft genome resource of the tomato pathogen Pseudocercospora fuligena.</title>
        <authorList>
            <person name="Zaccaron A."/>
        </authorList>
    </citation>
    <scope>NUCLEOTIDE SEQUENCE</scope>
    <source>
        <strain evidence="6">PF001</strain>
    </source>
</reference>
<evidence type="ECO:0000256" key="1">
    <source>
        <dbReference type="ARBA" id="ARBA00010088"/>
    </source>
</evidence>
<accession>A0A8H6RVN8</accession>
<organism evidence="6 7">
    <name type="scientific">Pseudocercospora fuligena</name>
    <dbReference type="NCBI Taxonomy" id="685502"/>
    <lineage>
        <taxon>Eukaryota</taxon>
        <taxon>Fungi</taxon>
        <taxon>Dikarya</taxon>
        <taxon>Ascomycota</taxon>
        <taxon>Pezizomycotina</taxon>
        <taxon>Dothideomycetes</taxon>
        <taxon>Dothideomycetidae</taxon>
        <taxon>Mycosphaerellales</taxon>
        <taxon>Mycosphaerellaceae</taxon>
        <taxon>Pseudocercospora</taxon>
    </lineage>
</organism>
<dbReference type="PANTHER" id="PTHR43248:SF25">
    <property type="entry name" value="AB HYDROLASE-1 DOMAIN-CONTAINING PROTEIN-RELATED"/>
    <property type="match status" value="1"/>
</dbReference>
<feature type="signal peptide" evidence="3">
    <location>
        <begin position="1"/>
        <end position="25"/>
    </location>
</feature>
<feature type="domain" description="Peptidase S33 tripeptidyl aminopeptidase-like C-terminal" evidence="5">
    <location>
        <begin position="412"/>
        <end position="514"/>
    </location>
</feature>
<sequence length="539" mass="58292">MSTTFRKITKFLYLASAAALPAAKSDTSSIEWGPCNQTEVNTTGTAPAQCGTLPVPLDYTDTSSDKTLDLQLVNIPATIEPCKGSIQFNLGGPGATTRQDLATFGYSFLNLTGGQYNIVGFDPRGTGNTLPFSCVVTELEAQMLLQRFTQGGNASDTALDTTWAGADLTAAMCKRNGNDTGSLIGTALTARDLISVVDALGEDGMLRFWGLSYGTTLGATVASMFPDRIDKIILDGVQNPHEYYHALADFEEWTQTDYVFSSIFTSCVEAGPETCLLASLNKTATELENMYWNFLYDLKYNPIPIEDADTIVDYATVKSFVINLLYSIDGWPAFTDILLAIFTAKSEKDVATALSSMILAGGSSSSTSTSLVEQTIGLSSWAGIHCGDRFPRTENISDTLDVYHELTNISHTFGDVLITREMTCARWEFEAKERYSGNFTANLPNSPMLLIGNTGDAFTPIKSAYNVSSGFEGSGVLEIEGFGHASLSVPSSCTLEHVSNYWKDGILPEKGTRCEVEAKPWGNVTWADIFSKKAKTGTE</sequence>
<protein>
    <submittedName>
        <fullName evidence="6">Putative hydrolase</fullName>
    </submittedName>
</protein>
<dbReference type="InterPro" id="IPR000073">
    <property type="entry name" value="AB_hydrolase_1"/>
</dbReference>
<comment type="caution">
    <text evidence="6">The sequence shown here is derived from an EMBL/GenBank/DDBJ whole genome shotgun (WGS) entry which is preliminary data.</text>
</comment>
<dbReference type="Pfam" id="PF08386">
    <property type="entry name" value="Abhydrolase_4"/>
    <property type="match status" value="1"/>
</dbReference>